<keyword evidence="3" id="KW-1185">Reference proteome</keyword>
<reference evidence="2 3" key="1">
    <citation type="journal article" date="2009" name="Science">
        <title>Green evolution and dynamic adaptations revealed by genomes of the marine picoeukaryotes Micromonas.</title>
        <authorList>
            <person name="Worden A.Z."/>
            <person name="Lee J.H."/>
            <person name="Mock T."/>
            <person name="Rouze P."/>
            <person name="Simmons M.P."/>
            <person name="Aerts A.L."/>
            <person name="Allen A.E."/>
            <person name="Cuvelier M.L."/>
            <person name="Derelle E."/>
            <person name="Everett M.V."/>
            <person name="Foulon E."/>
            <person name="Grimwood J."/>
            <person name="Gundlach H."/>
            <person name="Henrissat B."/>
            <person name="Napoli C."/>
            <person name="McDonald S.M."/>
            <person name="Parker M.S."/>
            <person name="Rombauts S."/>
            <person name="Salamov A."/>
            <person name="Von Dassow P."/>
            <person name="Badger J.H."/>
            <person name="Coutinho P.M."/>
            <person name="Demir E."/>
            <person name="Dubchak I."/>
            <person name="Gentemann C."/>
            <person name="Eikrem W."/>
            <person name="Gready J.E."/>
            <person name="John U."/>
            <person name="Lanier W."/>
            <person name="Lindquist E.A."/>
            <person name="Lucas S."/>
            <person name="Mayer K.F."/>
            <person name="Moreau H."/>
            <person name="Not F."/>
            <person name="Otillar R."/>
            <person name="Panaud O."/>
            <person name="Pangilinan J."/>
            <person name="Paulsen I."/>
            <person name="Piegu B."/>
            <person name="Poliakov A."/>
            <person name="Robbens S."/>
            <person name="Schmutz J."/>
            <person name="Toulza E."/>
            <person name="Wyss T."/>
            <person name="Zelensky A."/>
            <person name="Zhou K."/>
            <person name="Armbrust E.V."/>
            <person name="Bhattacharya D."/>
            <person name="Goodenough U.W."/>
            <person name="Van de Peer Y."/>
            <person name="Grigoriev I.V."/>
        </authorList>
    </citation>
    <scope>NUCLEOTIDE SEQUENCE [LARGE SCALE GENOMIC DNA]</scope>
    <source>
        <strain evidence="2 3">CCMP1545</strain>
    </source>
</reference>
<dbReference type="GeneID" id="9684227"/>
<evidence type="ECO:0000313" key="3">
    <source>
        <dbReference type="Proteomes" id="UP000001876"/>
    </source>
</evidence>
<feature type="region of interest" description="Disordered" evidence="1">
    <location>
        <begin position="1"/>
        <end position="28"/>
    </location>
</feature>
<name>C1MT30_MICPC</name>
<feature type="compositionally biased region" description="Polar residues" evidence="1">
    <location>
        <begin position="257"/>
        <end position="266"/>
    </location>
</feature>
<keyword evidence="2" id="KW-0969">Cilium</keyword>
<proteinExistence type="predicted"/>
<organism evidence="3">
    <name type="scientific">Micromonas pusilla (strain CCMP1545)</name>
    <name type="common">Picoplanktonic green alga</name>
    <dbReference type="NCBI Taxonomy" id="564608"/>
    <lineage>
        <taxon>Eukaryota</taxon>
        <taxon>Viridiplantae</taxon>
        <taxon>Chlorophyta</taxon>
        <taxon>Mamiellophyceae</taxon>
        <taxon>Mamiellales</taxon>
        <taxon>Mamiellaceae</taxon>
        <taxon>Micromonas</taxon>
    </lineage>
</organism>
<evidence type="ECO:0000256" key="1">
    <source>
        <dbReference type="SAM" id="MobiDB-lite"/>
    </source>
</evidence>
<feature type="compositionally biased region" description="Basic residues" evidence="1">
    <location>
        <begin position="15"/>
        <end position="28"/>
    </location>
</feature>
<dbReference type="InterPro" id="IPR028172">
    <property type="entry name" value="FT20"/>
</dbReference>
<sequence length="317" mass="35203">MAEESAVTFDEVRARARARPTRAARRRPPPPRVVVAAFDARRGPLAVVRPSVVVVVVVVVVQNRNRASTNAHSPSSLPSPRRVPQSFRVRVLDAEKFDKTQALADGAKDFCEKVTRLNYIVKTVVDAVDAQARRRSIVARRRCRLIRSRLRLPSRGPSSFRPLPSSLPPSRALPADVARASFPFALNPRLDAGGAHRARETARGGEAEPGGVGGAFCTLVPVRPRSRGERRFLRTLPGASLRTPPAFNPRPRRLSTPLLTPFNSTPTFARMERPWRRRVGDARAPRRGRFDANDARSSTGCARSLTRWRACARSRRR</sequence>
<dbReference type="OrthoDB" id="191139at2759"/>
<dbReference type="AlphaFoldDB" id="C1MT30"/>
<protein>
    <submittedName>
        <fullName evidence="2">Intraflagellar transport protein 20</fullName>
    </submittedName>
</protein>
<dbReference type="Pfam" id="PF14931">
    <property type="entry name" value="IFT20"/>
    <property type="match status" value="1"/>
</dbReference>
<keyword evidence="2" id="KW-0282">Flagellum</keyword>
<evidence type="ECO:0000313" key="2">
    <source>
        <dbReference type="EMBL" id="EEH57243.1"/>
    </source>
</evidence>
<dbReference type="KEGG" id="mpp:MICPUCDRAFT_57918"/>
<accession>C1MT30</accession>
<dbReference type="Proteomes" id="UP000001876">
    <property type="component" value="Unassembled WGS sequence"/>
</dbReference>
<keyword evidence="2" id="KW-0966">Cell projection</keyword>
<feature type="region of interest" description="Disordered" evidence="1">
    <location>
        <begin position="239"/>
        <end position="266"/>
    </location>
</feature>
<dbReference type="EMBL" id="GG663739">
    <property type="protein sequence ID" value="EEH57243.1"/>
    <property type="molecule type" value="Genomic_DNA"/>
</dbReference>
<dbReference type="RefSeq" id="XP_003058788.1">
    <property type="nucleotide sequence ID" value="XM_003058742.1"/>
</dbReference>
<gene>
    <name evidence="2" type="primary">IFT20</name>
    <name evidence="2" type="ORF">MICPUCDRAFT_57918</name>
</gene>